<feature type="signal peptide" evidence="1">
    <location>
        <begin position="1"/>
        <end position="19"/>
    </location>
</feature>
<dbReference type="EMBL" id="LAVV01012374">
    <property type="protein sequence ID" value="KNZ46754.1"/>
    <property type="molecule type" value="Genomic_DNA"/>
</dbReference>
<protein>
    <submittedName>
        <fullName evidence="2">Uncharacterized protein</fullName>
    </submittedName>
</protein>
<sequence length="259" mass="28768">MLALLMNLSTWTMLTISLSFPTKPSLTDRKGVTSNTGCSIAEPNSKLAPPQFELVLSSLFPVSDGQPFSLWEIWIDTKIVKEISKAGPQEDYNLLLDSIKSSASRLLNPNLSRYTCHLLLSDILSRLALFNQTSTHPILTCNTQPMRARHSQIKCKQSFWSSNFCEGLLSKFTQSSHSHPSITTSDNLSLSLILSLDIRMNHSSLAGLPQSTTLAFTPIISPPVLRPSFPFPLSLFELVFLFYLNPCTFLILSPFSSVN</sequence>
<evidence type="ECO:0000313" key="3">
    <source>
        <dbReference type="Proteomes" id="UP000037035"/>
    </source>
</evidence>
<reference evidence="2 3" key="1">
    <citation type="submission" date="2015-08" db="EMBL/GenBank/DDBJ databases">
        <title>Next Generation Sequencing and Analysis of the Genome of Puccinia sorghi L Schw, the Causal Agent of Maize Common Rust.</title>
        <authorList>
            <person name="Rochi L."/>
            <person name="Burguener G."/>
            <person name="Darino M."/>
            <person name="Turjanski A."/>
            <person name="Kreff E."/>
            <person name="Dieguez M.J."/>
            <person name="Sacco F."/>
        </authorList>
    </citation>
    <scope>NUCLEOTIDE SEQUENCE [LARGE SCALE GENOMIC DNA]</scope>
    <source>
        <strain evidence="2 3">RO10H11247</strain>
    </source>
</reference>
<organism evidence="2 3">
    <name type="scientific">Puccinia sorghi</name>
    <dbReference type="NCBI Taxonomy" id="27349"/>
    <lineage>
        <taxon>Eukaryota</taxon>
        <taxon>Fungi</taxon>
        <taxon>Dikarya</taxon>
        <taxon>Basidiomycota</taxon>
        <taxon>Pucciniomycotina</taxon>
        <taxon>Pucciniomycetes</taxon>
        <taxon>Pucciniales</taxon>
        <taxon>Pucciniaceae</taxon>
        <taxon>Puccinia</taxon>
    </lineage>
</organism>
<dbReference type="Proteomes" id="UP000037035">
    <property type="component" value="Unassembled WGS sequence"/>
</dbReference>
<gene>
    <name evidence="2" type="ORF">VP01_6992g1</name>
</gene>
<evidence type="ECO:0000313" key="2">
    <source>
        <dbReference type="EMBL" id="KNZ46754.1"/>
    </source>
</evidence>
<dbReference type="VEuPathDB" id="FungiDB:VP01_6992g1"/>
<accession>A0A0L6UDV6</accession>
<keyword evidence="1" id="KW-0732">Signal</keyword>
<comment type="caution">
    <text evidence="2">The sequence shown here is derived from an EMBL/GenBank/DDBJ whole genome shotgun (WGS) entry which is preliminary data.</text>
</comment>
<keyword evidence="3" id="KW-1185">Reference proteome</keyword>
<name>A0A0L6UDV6_9BASI</name>
<dbReference type="AlphaFoldDB" id="A0A0L6UDV6"/>
<evidence type="ECO:0000256" key="1">
    <source>
        <dbReference type="SAM" id="SignalP"/>
    </source>
</evidence>
<proteinExistence type="predicted"/>
<feature type="chain" id="PRO_5005567868" evidence="1">
    <location>
        <begin position="20"/>
        <end position="259"/>
    </location>
</feature>